<name>A0A834MEF3_RHYFE</name>
<organism evidence="1 2">
    <name type="scientific">Rhynchophorus ferrugineus</name>
    <name type="common">Red palm weevil</name>
    <name type="synonym">Curculio ferrugineus</name>
    <dbReference type="NCBI Taxonomy" id="354439"/>
    <lineage>
        <taxon>Eukaryota</taxon>
        <taxon>Metazoa</taxon>
        <taxon>Ecdysozoa</taxon>
        <taxon>Arthropoda</taxon>
        <taxon>Hexapoda</taxon>
        <taxon>Insecta</taxon>
        <taxon>Pterygota</taxon>
        <taxon>Neoptera</taxon>
        <taxon>Endopterygota</taxon>
        <taxon>Coleoptera</taxon>
        <taxon>Polyphaga</taxon>
        <taxon>Cucujiformia</taxon>
        <taxon>Curculionidae</taxon>
        <taxon>Dryophthorinae</taxon>
        <taxon>Rhynchophorus</taxon>
    </lineage>
</organism>
<evidence type="ECO:0000313" key="2">
    <source>
        <dbReference type="Proteomes" id="UP000625711"/>
    </source>
</evidence>
<accession>A0A834MEF3</accession>
<evidence type="ECO:0000313" key="1">
    <source>
        <dbReference type="EMBL" id="KAF7276810.1"/>
    </source>
</evidence>
<dbReference type="Proteomes" id="UP000625711">
    <property type="component" value="Unassembled WGS sequence"/>
</dbReference>
<proteinExistence type="predicted"/>
<gene>
    <name evidence="1" type="ORF">GWI33_009759</name>
</gene>
<feature type="non-terminal residue" evidence="1">
    <location>
        <position position="1"/>
    </location>
</feature>
<dbReference type="EMBL" id="JAACXV010005463">
    <property type="protein sequence ID" value="KAF7276810.1"/>
    <property type="molecule type" value="Genomic_DNA"/>
</dbReference>
<comment type="caution">
    <text evidence="1">The sequence shown here is derived from an EMBL/GenBank/DDBJ whole genome shotgun (WGS) entry which is preliminary data.</text>
</comment>
<reference evidence="1" key="1">
    <citation type="submission" date="2020-08" db="EMBL/GenBank/DDBJ databases">
        <title>Genome sequencing and assembly of the red palm weevil Rhynchophorus ferrugineus.</title>
        <authorList>
            <person name="Dias G.B."/>
            <person name="Bergman C.M."/>
            <person name="Manee M."/>
        </authorList>
    </citation>
    <scope>NUCLEOTIDE SEQUENCE</scope>
    <source>
        <strain evidence="1">AA-2017</strain>
        <tissue evidence="1">Whole larva</tissue>
    </source>
</reference>
<protein>
    <submittedName>
        <fullName evidence="1">Uncharacterized protein</fullName>
    </submittedName>
</protein>
<dbReference type="AlphaFoldDB" id="A0A834MEF3"/>
<sequence length="65" mass="7180">YVSGIQVNGVVGLMHPVETEKETAAFLSDVPVYSWILAKALYPEERYGTDLFHGWNSPAAPDTLK</sequence>
<keyword evidence="2" id="KW-1185">Reference proteome</keyword>